<name>A0A939MD38_9BRAD</name>
<evidence type="ECO:0000313" key="5">
    <source>
        <dbReference type="Proteomes" id="UP000664702"/>
    </source>
</evidence>
<dbReference type="InterPro" id="IPR047650">
    <property type="entry name" value="Transpos_IS110"/>
</dbReference>
<reference evidence="4 5" key="2">
    <citation type="journal article" date="2022" name="Int. J. Syst. Evol. Microbiol.">
        <title>Strains of Bradyrhizobium barranii sp. nov. associated with legumes native to Canada are symbionts of soybeans and belong to different subspecies (subsp. barranii subsp. nov. and subsp. apii subsp. nov.) and symbiovars (sv. glycinearum and sv. septentrionale).</title>
        <authorList>
            <person name="Bromfield E.S.P."/>
            <person name="Cloutier S."/>
            <person name="Wasai-Hara S."/>
            <person name="Minamisawa K."/>
        </authorList>
    </citation>
    <scope>NUCLEOTIDE SEQUENCE [LARGE SCALE GENOMIC DNA]</scope>
    <source>
        <strain evidence="4 5">144S4</strain>
    </source>
</reference>
<dbReference type="EMBL" id="CP086136">
    <property type="protein sequence ID" value="UEM16726.1"/>
    <property type="molecule type" value="Genomic_DNA"/>
</dbReference>
<dbReference type="PANTHER" id="PTHR33055">
    <property type="entry name" value="TRANSPOSASE FOR INSERTION SEQUENCE ELEMENT IS1111A"/>
    <property type="match status" value="1"/>
</dbReference>
<sequence length="414" mass="46455">MNEDIAAYVGVDWASATHYAYALDAQGAKLGHRSFQHSGDGLAELADWIQRTTGAEPGRIAIGIEVPHGPVVESLMDSGFLVHALNPKQLDRFRDRFTMAGAKDDRLDAFVLADALRTDSRFYRFLEPVHPTIIQLREWSRMMEDLSAERNRLANRFRHQLWRYFPQMLELAEDWSQQWILDLWDLIPTPARARAVRMSTIARRLKESRVKRWTADTLLNHLRSTPISVASGVTEACVAHCELILGRLRLVMQQMKLAMKELERLCSAVAELPSATGIAPHADPKILRSMPGIGTIVLAALLSEGHDAIVRRDAQALRGLSGVVPVTRRSGKQIVVVMRQSCPHRLRTAVYHWARVAVLHDFQTRNRYAALRKRGHSHARALRSIGSRLIGVACAMLRTGELFDNGRPPQSAAA</sequence>
<dbReference type="NCBIfam" id="NF033542">
    <property type="entry name" value="transpos_IS110"/>
    <property type="match status" value="1"/>
</dbReference>
<proteinExistence type="predicted"/>
<accession>A0A939MD38</accession>
<dbReference type="Proteomes" id="UP000664702">
    <property type="component" value="Chromosome"/>
</dbReference>
<evidence type="ECO:0000313" key="4">
    <source>
        <dbReference type="EMBL" id="UEM16726.1"/>
    </source>
</evidence>
<organism evidence="3">
    <name type="scientific">Bradyrhizobium barranii subsp. barranii</name>
    <dbReference type="NCBI Taxonomy" id="2823807"/>
    <lineage>
        <taxon>Bacteria</taxon>
        <taxon>Pseudomonadati</taxon>
        <taxon>Pseudomonadota</taxon>
        <taxon>Alphaproteobacteria</taxon>
        <taxon>Hyphomicrobiales</taxon>
        <taxon>Nitrobacteraceae</taxon>
        <taxon>Bradyrhizobium</taxon>
        <taxon>Bradyrhizobium barranii</taxon>
    </lineage>
</organism>
<dbReference type="RefSeq" id="WP_208086327.1">
    <property type="nucleotide sequence ID" value="NZ_CP086136.1"/>
</dbReference>
<dbReference type="GO" id="GO:0003677">
    <property type="term" value="F:DNA binding"/>
    <property type="evidence" value="ECO:0007669"/>
    <property type="project" value="InterPro"/>
</dbReference>
<dbReference type="Pfam" id="PF02371">
    <property type="entry name" value="Transposase_20"/>
    <property type="match status" value="1"/>
</dbReference>
<evidence type="ECO:0000313" key="3">
    <source>
        <dbReference type="EMBL" id="MBO1863957.1"/>
    </source>
</evidence>
<dbReference type="EMBL" id="JAGEMI010000001">
    <property type="protein sequence ID" value="MBO1863957.1"/>
    <property type="molecule type" value="Genomic_DNA"/>
</dbReference>
<evidence type="ECO:0000259" key="2">
    <source>
        <dbReference type="Pfam" id="PF02371"/>
    </source>
</evidence>
<dbReference type="AlphaFoldDB" id="A0A939MD38"/>
<reference evidence="3" key="1">
    <citation type="submission" date="2021-03" db="EMBL/GenBank/DDBJ databases">
        <title>Whole Genome Sequence of Bradyrhizobium sp. Strain 144S4.</title>
        <authorList>
            <person name="Bromfield E.S.P."/>
            <person name="Cloutier S."/>
        </authorList>
    </citation>
    <scope>NUCLEOTIDE SEQUENCE [LARGE SCALE GENOMIC DNA]</scope>
    <source>
        <strain evidence="3">144S4</strain>
    </source>
</reference>
<dbReference type="GO" id="GO:0006313">
    <property type="term" value="P:DNA transposition"/>
    <property type="evidence" value="ECO:0007669"/>
    <property type="project" value="InterPro"/>
</dbReference>
<dbReference type="KEGG" id="bban:J4G43_022440"/>
<dbReference type="InterPro" id="IPR002525">
    <property type="entry name" value="Transp_IS110-like_N"/>
</dbReference>
<feature type="domain" description="Transposase IS110-like N-terminal" evidence="1">
    <location>
        <begin position="9"/>
        <end position="166"/>
    </location>
</feature>
<gene>
    <name evidence="4" type="ORF">J4G43_022440</name>
    <name evidence="3" type="ORF">J4G43_24485</name>
</gene>
<dbReference type="GO" id="GO:0004803">
    <property type="term" value="F:transposase activity"/>
    <property type="evidence" value="ECO:0007669"/>
    <property type="project" value="InterPro"/>
</dbReference>
<feature type="domain" description="Transposase IS116/IS110/IS902 C-terminal" evidence="2">
    <location>
        <begin position="285"/>
        <end position="368"/>
    </location>
</feature>
<dbReference type="PANTHER" id="PTHR33055:SF3">
    <property type="entry name" value="PUTATIVE TRANSPOSASE FOR IS117-RELATED"/>
    <property type="match status" value="1"/>
</dbReference>
<dbReference type="InterPro" id="IPR003346">
    <property type="entry name" value="Transposase_20"/>
</dbReference>
<evidence type="ECO:0000259" key="1">
    <source>
        <dbReference type="Pfam" id="PF01548"/>
    </source>
</evidence>
<protein>
    <submittedName>
        <fullName evidence="3">IS110 family transposase</fullName>
    </submittedName>
</protein>
<dbReference type="Pfam" id="PF01548">
    <property type="entry name" value="DEDD_Tnp_IS110"/>
    <property type="match status" value="1"/>
</dbReference>